<dbReference type="EMBL" id="KX517799">
    <property type="protein sequence ID" value="ARD69709.1"/>
    <property type="molecule type" value="Genomic_DNA"/>
</dbReference>
<keyword evidence="1" id="KW-0614">Plasmid</keyword>
<dbReference type="Proteomes" id="UP000225433">
    <property type="component" value="Unassembled WGS sequence"/>
</dbReference>
<geneLocation type="plasmid" evidence="1">
    <name>unnamed2</name>
</geneLocation>
<name>A0A1V0M4B6_XENHO</name>
<dbReference type="EMBL" id="NJAI01000017">
    <property type="protein sequence ID" value="PHM51503.1"/>
    <property type="molecule type" value="Genomic_DNA"/>
</dbReference>
<dbReference type="Gene3D" id="3.90.350.10">
    <property type="entry name" value="Transposase Inhibitor Protein From Tn5, Chain A, domain 1"/>
    <property type="match status" value="1"/>
</dbReference>
<protein>
    <submittedName>
        <fullName evidence="1">Uncharacterized protein</fullName>
    </submittedName>
</protein>
<sequence length="96" mass="10780">MAPILNEGLTESLTHLNALTADIIRLEALSLEKMLIHIIDREGDSIGHMRTLSEQGFYWLIRGKEGHRVQYQGSTKKLGEVADELTFHLSGQADYS</sequence>
<reference evidence="2 3" key="2">
    <citation type="journal article" date="2017" name="Nat. Microbiol.">
        <title>Natural product diversity associated with the nematode symbionts Photorhabdus and Xenorhabdus.</title>
        <authorList>
            <person name="Tobias N.J."/>
            <person name="Wolff H."/>
            <person name="Djahanschiri B."/>
            <person name="Grundmann F."/>
            <person name="Kronenwerth M."/>
            <person name="Shi Y.M."/>
            <person name="Simonyi S."/>
            <person name="Grun P."/>
            <person name="Shapiro-Ilan D."/>
            <person name="Pidot S.J."/>
            <person name="Stinear T.P."/>
            <person name="Ebersberger I."/>
            <person name="Bode H.B."/>
        </authorList>
    </citation>
    <scope>NUCLEOTIDE SEQUENCE [LARGE SCALE GENOMIC DNA]</scope>
    <source>
        <strain evidence="2 3">DSM 17903</strain>
    </source>
</reference>
<evidence type="ECO:0000313" key="3">
    <source>
        <dbReference type="Proteomes" id="UP000225433"/>
    </source>
</evidence>
<organism evidence="1">
    <name type="scientific">Xenorhabdus hominickii</name>
    <dbReference type="NCBI Taxonomy" id="351679"/>
    <lineage>
        <taxon>Bacteria</taxon>
        <taxon>Pseudomonadati</taxon>
        <taxon>Pseudomonadota</taxon>
        <taxon>Gammaproteobacteria</taxon>
        <taxon>Enterobacterales</taxon>
        <taxon>Morganellaceae</taxon>
        <taxon>Xenorhabdus</taxon>
    </lineage>
</organism>
<reference evidence="1" key="1">
    <citation type="journal article" date="2017" name="J. Invertebr. Pathol.">
        <title>Identification and bacterial characteristics of Xenorhabdus hominickii ANU101 from an entomopathogenic nematode, Steinernema monticolum.</title>
        <authorList>
            <person name="Park Y."/>
            <person name="Kang S."/>
            <person name="Sadekuzzaman M."/>
            <person name="Kim H."/>
            <person name="Jung J.K."/>
            <person name="Kim Y."/>
        </authorList>
    </citation>
    <scope>NUCLEOTIDE SEQUENCE</scope>
    <source>
        <strain evidence="1">ANU101</strain>
        <plasmid evidence="1">unnamed2</plasmid>
    </source>
</reference>
<evidence type="ECO:0000313" key="1">
    <source>
        <dbReference type="EMBL" id="ARD69709.1"/>
    </source>
</evidence>
<gene>
    <name evidence="2" type="ORF">Xhom_04901</name>
</gene>
<evidence type="ECO:0000313" key="2">
    <source>
        <dbReference type="EMBL" id="PHM51503.1"/>
    </source>
</evidence>
<dbReference type="AlphaFoldDB" id="A0A1V0M4B6"/>
<accession>A0A1V0M4B6</accession>
<proteinExistence type="predicted"/>